<dbReference type="RefSeq" id="WP_377245457.1">
    <property type="nucleotide sequence ID" value="NZ_JBHLUH010000004.1"/>
</dbReference>
<name>A0ABV6LWS5_9ACTN</name>
<gene>
    <name evidence="3" type="ORF">ACFFIA_04155</name>
</gene>
<keyword evidence="2" id="KW-1133">Transmembrane helix</keyword>
<keyword evidence="2" id="KW-0472">Membrane</keyword>
<feature type="region of interest" description="Disordered" evidence="1">
    <location>
        <begin position="1"/>
        <end position="31"/>
    </location>
</feature>
<evidence type="ECO:0000313" key="4">
    <source>
        <dbReference type="Proteomes" id="UP001589867"/>
    </source>
</evidence>
<evidence type="ECO:0000256" key="1">
    <source>
        <dbReference type="SAM" id="MobiDB-lite"/>
    </source>
</evidence>
<feature type="transmembrane region" description="Helical" evidence="2">
    <location>
        <begin position="40"/>
        <end position="61"/>
    </location>
</feature>
<evidence type="ECO:0000313" key="3">
    <source>
        <dbReference type="EMBL" id="MFC0526846.1"/>
    </source>
</evidence>
<sequence>MTMAVPAGASPLENSGSLTGHILSQGHSDGPAPTANTAKVFLVMALVLGFLVVVGALVVLATGDAFNDLFDGFLNS</sequence>
<dbReference type="Proteomes" id="UP001589867">
    <property type="component" value="Unassembled WGS sequence"/>
</dbReference>
<dbReference type="EMBL" id="JBHLUH010000004">
    <property type="protein sequence ID" value="MFC0526846.1"/>
    <property type="molecule type" value="Genomic_DNA"/>
</dbReference>
<keyword evidence="4" id="KW-1185">Reference proteome</keyword>
<proteinExistence type="predicted"/>
<protein>
    <submittedName>
        <fullName evidence="3">Uncharacterized protein</fullName>
    </submittedName>
</protein>
<comment type="caution">
    <text evidence="3">The sequence shown here is derived from an EMBL/GenBank/DDBJ whole genome shotgun (WGS) entry which is preliminary data.</text>
</comment>
<organism evidence="3 4">
    <name type="scientific">Phytohabitans kaempferiae</name>
    <dbReference type="NCBI Taxonomy" id="1620943"/>
    <lineage>
        <taxon>Bacteria</taxon>
        <taxon>Bacillati</taxon>
        <taxon>Actinomycetota</taxon>
        <taxon>Actinomycetes</taxon>
        <taxon>Micromonosporales</taxon>
        <taxon>Micromonosporaceae</taxon>
    </lineage>
</organism>
<reference evidence="3 4" key="1">
    <citation type="submission" date="2024-09" db="EMBL/GenBank/DDBJ databases">
        <authorList>
            <person name="Sun Q."/>
            <person name="Mori K."/>
        </authorList>
    </citation>
    <scope>NUCLEOTIDE SEQUENCE [LARGE SCALE GENOMIC DNA]</scope>
    <source>
        <strain evidence="3 4">TBRC 3947</strain>
    </source>
</reference>
<evidence type="ECO:0000256" key="2">
    <source>
        <dbReference type="SAM" id="Phobius"/>
    </source>
</evidence>
<keyword evidence="2" id="KW-0812">Transmembrane</keyword>
<accession>A0ABV6LWS5</accession>